<organism evidence="2 3">
    <name type="scientific">Morus notabilis</name>
    <dbReference type="NCBI Taxonomy" id="981085"/>
    <lineage>
        <taxon>Eukaryota</taxon>
        <taxon>Viridiplantae</taxon>
        <taxon>Streptophyta</taxon>
        <taxon>Embryophyta</taxon>
        <taxon>Tracheophyta</taxon>
        <taxon>Spermatophyta</taxon>
        <taxon>Magnoliopsida</taxon>
        <taxon>eudicotyledons</taxon>
        <taxon>Gunneridae</taxon>
        <taxon>Pentapetalae</taxon>
        <taxon>rosids</taxon>
        <taxon>fabids</taxon>
        <taxon>Rosales</taxon>
        <taxon>Moraceae</taxon>
        <taxon>Moreae</taxon>
        <taxon>Morus</taxon>
    </lineage>
</organism>
<accession>W9R4G1</accession>
<keyword evidence="3" id="KW-1185">Reference proteome</keyword>
<dbReference type="EMBL" id="KE344571">
    <property type="protein sequence ID" value="EXB68037.1"/>
    <property type="molecule type" value="Genomic_DNA"/>
</dbReference>
<evidence type="ECO:0000313" key="3">
    <source>
        <dbReference type="Proteomes" id="UP000030645"/>
    </source>
</evidence>
<gene>
    <name evidence="2" type="ORF">L484_009644</name>
</gene>
<feature type="domain" description="Retrotransposon gag" evidence="1">
    <location>
        <begin position="59"/>
        <end position="113"/>
    </location>
</feature>
<name>W9R4G1_9ROSA</name>
<dbReference type="InterPro" id="IPR005162">
    <property type="entry name" value="Retrotrans_gag_dom"/>
</dbReference>
<dbReference type="Pfam" id="PF03732">
    <property type="entry name" value="Retrotrans_gag"/>
    <property type="match status" value="1"/>
</dbReference>
<reference evidence="3" key="1">
    <citation type="submission" date="2013-01" db="EMBL/GenBank/DDBJ databases">
        <title>Draft Genome Sequence of a Mulberry Tree, Morus notabilis C.K. Schneid.</title>
        <authorList>
            <person name="He N."/>
            <person name="Zhao S."/>
        </authorList>
    </citation>
    <scope>NUCLEOTIDE SEQUENCE</scope>
</reference>
<evidence type="ECO:0000313" key="2">
    <source>
        <dbReference type="EMBL" id="EXB68037.1"/>
    </source>
</evidence>
<protein>
    <recommendedName>
        <fullName evidence="1">Retrotransposon gag domain-containing protein</fullName>
    </recommendedName>
</protein>
<dbReference type="Proteomes" id="UP000030645">
    <property type="component" value="Unassembled WGS sequence"/>
</dbReference>
<evidence type="ECO:0000259" key="1">
    <source>
        <dbReference type="Pfam" id="PF03732"/>
    </source>
</evidence>
<dbReference type="AlphaFoldDB" id="W9R4G1"/>
<dbReference type="eggNOG" id="KOG0017">
    <property type="taxonomic scope" value="Eukaryota"/>
</dbReference>
<sequence length="113" mass="13615">MVTQVVDKVWRRVRMKLMRRAPIPSFNSEGGPQEAEFWIDSIVKHLSTMGVPDEYWVEFTVYKIEGLANTWWKQVKRRMDVVGLTWEQFETLFNDQYFPQSYREEKALEFMSL</sequence>
<proteinExistence type="predicted"/>